<keyword evidence="3 5" id="KW-1133">Transmembrane helix</keyword>
<gene>
    <name evidence="7" type="ORF">JI746_06930</name>
</gene>
<feature type="transmembrane region" description="Helical" evidence="5">
    <location>
        <begin position="54"/>
        <end position="75"/>
    </location>
</feature>
<dbReference type="EMBL" id="JAEQND010000003">
    <property type="protein sequence ID" value="MBL0424838.1"/>
    <property type="molecule type" value="Genomic_DNA"/>
</dbReference>
<evidence type="ECO:0000313" key="8">
    <source>
        <dbReference type="Proteomes" id="UP000622707"/>
    </source>
</evidence>
<name>A0ABS1JKT3_9BURK</name>
<dbReference type="PANTHER" id="PTHR37422">
    <property type="entry name" value="TEICHURONIC ACID BIOSYNTHESIS PROTEIN TUAE"/>
    <property type="match status" value="1"/>
</dbReference>
<evidence type="ECO:0000256" key="3">
    <source>
        <dbReference type="ARBA" id="ARBA00022989"/>
    </source>
</evidence>
<comment type="subcellular location">
    <subcellularLocation>
        <location evidence="1">Membrane</location>
        <topology evidence="1">Multi-pass membrane protein</topology>
    </subcellularLocation>
</comment>
<comment type="caution">
    <text evidence="7">The sequence shown here is derived from an EMBL/GenBank/DDBJ whole genome shotgun (WGS) entry which is preliminary data.</text>
</comment>
<dbReference type="GO" id="GO:0016874">
    <property type="term" value="F:ligase activity"/>
    <property type="evidence" value="ECO:0007669"/>
    <property type="project" value="UniProtKB-KW"/>
</dbReference>
<feature type="domain" description="O-antigen ligase-related" evidence="6">
    <location>
        <begin position="184"/>
        <end position="341"/>
    </location>
</feature>
<proteinExistence type="predicted"/>
<evidence type="ECO:0000256" key="5">
    <source>
        <dbReference type="SAM" id="Phobius"/>
    </source>
</evidence>
<dbReference type="PANTHER" id="PTHR37422:SF23">
    <property type="entry name" value="TEICHURONIC ACID BIOSYNTHESIS PROTEIN TUAE"/>
    <property type="match status" value="1"/>
</dbReference>
<sequence>MTATGLLVCCAPLLVLAVRGWANAVLFLGALFSAIVITWGSLPAARLPRQDRRWIGLLVFAYVAPILSVLLSATLRQDFEASQFDSPSRFLLAVPIFLFVLRAGWPVARVMQVVLPLALMVAFVDLQVVGPDPRWPSFRVTTRVVDPLVFGYFSLAFGLMCLASISPREWHAGSRWTILLRIAGFALGVYLSILSSSRTGWAAVPLVLGVWAHYHWGRKHPMGSVGVAAAIVILLLAAYWLVPSVNLRIDEAVSDVVEYPWNGVLQHETSLGYRITFVRMSLDFFALHPWAGVGDLSRVAAAPPAVHAYASADAIAYALRSGFHNQIVSNAVRTGIGGLVATAALMVVPFLICARALYRASPAARKDAAMGFAYCTCLLVSSVSTEVVDLKFAASFYAVMTAVLCGAVLGRRGASEDAS</sequence>
<feature type="transmembrane region" description="Helical" evidence="5">
    <location>
        <begin position="27"/>
        <end position="47"/>
    </location>
</feature>
<keyword evidence="7" id="KW-0436">Ligase</keyword>
<protein>
    <submittedName>
        <fullName evidence="7">O-antigen ligase family protein</fullName>
    </submittedName>
</protein>
<dbReference type="InterPro" id="IPR051533">
    <property type="entry name" value="WaaL-like"/>
</dbReference>
<feature type="transmembrane region" description="Helical" evidence="5">
    <location>
        <begin position="149"/>
        <end position="166"/>
    </location>
</feature>
<dbReference type="Proteomes" id="UP000622707">
    <property type="component" value="Unassembled WGS sequence"/>
</dbReference>
<evidence type="ECO:0000256" key="2">
    <source>
        <dbReference type="ARBA" id="ARBA00022692"/>
    </source>
</evidence>
<reference evidence="7 8" key="1">
    <citation type="journal article" date="2017" name="Int. J. Syst. Evol. Microbiol.">
        <title>Ramlibacter alkalitolerans sp. nov., alkali-tolerant bacterium isolated from soil of ginseng.</title>
        <authorList>
            <person name="Lee D.H."/>
            <person name="Cha C.J."/>
        </authorList>
    </citation>
    <scope>NUCLEOTIDE SEQUENCE [LARGE SCALE GENOMIC DNA]</scope>
    <source>
        <strain evidence="7 8">KACC 19305</strain>
    </source>
</reference>
<keyword evidence="8" id="KW-1185">Reference proteome</keyword>
<accession>A0ABS1JKT3</accession>
<feature type="transmembrane region" description="Helical" evidence="5">
    <location>
        <begin position="178"/>
        <end position="194"/>
    </location>
</feature>
<feature type="transmembrane region" description="Helical" evidence="5">
    <location>
        <begin position="336"/>
        <end position="358"/>
    </location>
</feature>
<dbReference type="InterPro" id="IPR007016">
    <property type="entry name" value="O-antigen_ligase-rel_domated"/>
</dbReference>
<dbReference type="RefSeq" id="WP_201688066.1">
    <property type="nucleotide sequence ID" value="NZ_JAEQND010000003.1"/>
</dbReference>
<feature type="transmembrane region" description="Helical" evidence="5">
    <location>
        <begin position="112"/>
        <end position="129"/>
    </location>
</feature>
<feature type="transmembrane region" description="Helical" evidence="5">
    <location>
        <begin position="370"/>
        <end position="388"/>
    </location>
</feature>
<evidence type="ECO:0000259" key="6">
    <source>
        <dbReference type="Pfam" id="PF04932"/>
    </source>
</evidence>
<feature type="transmembrane region" description="Helical" evidence="5">
    <location>
        <begin position="223"/>
        <end position="242"/>
    </location>
</feature>
<keyword evidence="2 5" id="KW-0812">Transmembrane</keyword>
<organism evidence="7 8">
    <name type="scientific">Ramlibacter alkalitolerans</name>
    <dbReference type="NCBI Taxonomy" id="2039631"/>
    <lineage>
        <taxon>Bacteria</taxon>
        <taxon>Pseudomonadati</taxon>
        <taxon>Pseudomonadota</taxon>
        <taxon>Betaproteobacteria</taxon>
        <taxon>Burkholderiales</taxon>
        <taxon>Comamonadaceae</taxon>
        <taxon>Ramlibacter</taxon>
    </lineage>
</organism>
<evidence type="ECO:0000256" key="4">
    <source>
        <dbReference type="ARBA" id="ARBA00023136"/>
    </source>
</evidence>
<feature type="transmembrane region" description="Helical" evidence="5">
    <location>
        <begin position="87"/>
        <end position="105"/>
    </location>
</feature>
<keyword evidence="4 5" id="KW-0472">Membrane</keyword>
<evidence type="ECO:0000313" key="7">
    <source>
        <dbReference type="EMBL" id="MBL0424838.1"/>
    </source>
</evidence>
<feature type="transmembrane region" description="Helical" evidence="5">
    <location>
        <begin position="394"/>
        <end position="410"/>
    </location>
</feature>
<dbReference type="Pfam" id="PF04932">
    <property type="entry name" value="Wzy_C"/>
    <property type="match status" value="1"/>
</dbReference>
<evidence type="ECO:0000256" key="1">
    <source>
        <dbReference type="ARBA" id="ARBA00004141"/>
    </source>
</evidence>